<protein>
    <submittedName>
        <fullName evidence="6">Peptide synthetase</fullName>
    </submittedName>
</protein>
<dbReference type="Pfam" id="PF00501">
    <property type="entry name" value="AMP-binding"/>
    <property type="match status" value="2"/>
</dbReference>
<dbReference type="EMBL" id="KF264553">
    <property type="protein sequence ID" value="AGS49689.1"/>
    <property type="molecule type" value="Genomic_DNA"/>
</dbReference>
<dbReference type="GO" id="GO:0005737">
    <property type="term" value="C:cytoplasm"/>
    <property type="evidence" value="ECO:0007669"/>
    <property type="project" value="TreeGrafter"/>
</dbReference>
<dbReference type="SMART" id="SM00823">
    <property type="entry name" value="PKS_PP"/>
    <property type="match status" value="1"/>
</dbReference>
<evidence type="ECO:0000256" key="1">
    <source>
        <dbReference type="ARBA" id="ARBA00004924"/>
    </source>
</evidence>
<dbReference type="InterPro" id="IPR000873">
    <property type="entry name" value="AMP-dep_synth/lig_dom"/>
</dbReference>
<evidence type="ECO:0000256" key="4">
    <source>
        <dbReference type="ARBA" id="ARBA00022598"/>
    </source>
</evidence>
<name>S5UBD6_9BACT</name>
<proteinExistence type="predicted"/>
<evidence type="ECO:0000256" key="3">
    <source>
        <dbReference type="ARBA" id="ARBA00022553"/>
    </source>
</evidence>
<keyword evidence="4" id="KW-0436">Ligase</keyword>
<evidence type="ECO:0000256" key="2">
    <source>
        <dbReference type="ARBA" id="ARBA00022450"/>
    </source>
</evidence>
<dbReference type="InterPro" id="IPR020051">
    <property type="entry name" value="SagB-type_dehydrogenase"/>
</dbReference>
<dbReference type="Gene3D" id="3.40.50.12780">
    <property type="entry name" value="N-terminal domain of ligase-like"/>
    <property type="match status" value="1"/>
</dbReference>
<dbReference type="SUPFAM" id="SSF56801">
    <property type="entry name" value="Acetyl-CoA synthetase-like"/>
    <property type="match status" value="1"/>
</dbReference>
<sequence length="838" mass="89361">MEAMKSPAAVMVSPGQADLWRQVNQCPEPPATTPGALLRDVARKHADRPAVIAGRRELTYAELLGLAQTVAAQAQGDAMVVCVEPGWEQVVAVAAALLSGKRFTAINPGAPQSARWGQLADAPGRLVLTQSWLEERLRWPEGTHRICLDNLTAEPEETGEPPSDPAGVACLLPHPVTHDGLATPITDLIGRFGLGPDDRLLAVCPLGDDVAVSAILMMLLAGGALVVPDDIDLRTPAVWVDLMLRHDVTVWHSPPALAALLAEHLQQRGDDRPERLRLVLLGGEPFPLSLAHWLRRALGDRPRMVNLGPGAGAGIWSTCHELDEPDPRRGHLPIGVPLAATRAYILSDALVPCPAWVNGRLYVGGRLAAPAERSAAEVMGETVRATDHSGRLLPSGVLELGGEDATRITVSGHGFNLRDIEAALATHEDVLLAAAIEVGEGSVAFVKAGPGRQITGAQLLDYLRTKMSPYLLPERVELVGSFPLTPAGRVDRAALAARVAPRAQAPAASAPTAGTSTGSELMRRACALAAQVLDVSDVEPDMNLFDVGATSVQLVRIAVQAEAELGIQVDVEELLRFPSISVLVSFARPEGAATSTEWAQEGIILDPLERVAFKDRRPGVRHELSTTGGIDLPGGDADSLALRRTHRRFQTDQPVPRHALARLLGHLRRLNDSGNPKYAYPSAGSLYPVQTYVTVNSGRVEGLDEGSYYYHPELHRLVPITPGARIEAEAHAWVNRAAARESAFSLYLVAEQDAIAPMYGARARDYALIESGAMCQLLMSAATGCELGLCPVGEMDEAALREPLLRESHAVLHILLGGLPAEPDAAAEAEMLARVASI</sequence>
<dbReference type="GO" id="GO:0031177">
    <property type="term" value="F:phosphopantetheine binding"/>
    <property type="evidence" value="ECO:0007669"/>
    <property type="project" value="InterPro"/>
</dbReference>
<dbReference type="Pfam" id="PF00881">
    <property type="entry name" value="Nitroreductase"/>
    <property type="match status" value="1"/>
</dbReference>
<dbReference type="GO" id="GO:0043041">
    <property type="term" value="P:amino acid activation for nonribosomal peptide biosynthetic process"/>
    <property type="evidence" value="ECO:0007669"/>
    <property type="project" value="TreeGrafter"/>
</dbReference>
<accession>S5UBD6</accession>
<dbReference type="InterPro" id="IPR025110">
    <property type="entry name" value="AMP-bd_C"/>
</dbReference>
<comment type="pathway">
    <text evidence="1">Siderophore biosynthesis.</text>
</comment>
<dbReference type="Gene3D" id="3.40.109.10">
    <property type="entry name" value="NADH Oxidase"/>
    <property type="match status" value="1"/>
</dbReference>
<dbReference type="PANTHER" id="PTHR45527">
    <property type="entry name" value="NONRIBOSOMAL PEPTIDE SYNTHETASE"/>
    <property type="match status" value="1"/>
</dbReference>
<dbReference type="PANTHER" id="PTHR45527:SF10">
    <property type="entry name" value="PYOCHELIN SYNTHASE PCHF"/>
    <property type="match status" value="1"/>
</dbReference>
<dbReference type="SUPFAM" id="SSF47336">
    <property type="entry name" value="ACP-like"/>
    <property type="match status" value="1"/>
</dbReference>
<dbReference type="Gene3D" id="1.10.1200.10">
    <property type="entry name" value="ACP-like"/>
    <property type="match status" value="1"/>
</dbReference>
<feature type="domain" description="Carrier" evidence="5">
    <location>
        <begin position="516"/>
        <end position="591"/>
    </location>
</feature>
<dbReference type="InterPro" id="IPR036736">
    <property type="entry name" value="ACP-like_sf"/>
</dbReference>
<organism evidence="6">
    <name type="scientific">uncultured bacterium esnapd14</name>
    <dbReference type="NCBI Taxonomy" id="1366594"/>
    <lineage>
        <taxon>Bacteria</taxon>
        <taxon>environmental samples</taxon>
    </lineage>
</organism>
<dbReference type="Gene3D" id="3.30.300.30">
    <property type="match status" value="1"/>
</dbReference>
<dbReference type="AlphaFoldDB" id="S5UBD6"/>
<evidence type="ECO:0000313" key="6">
    <source>
        <dbReference type="EMBL" id="AGS49689.1"/>
    </source>
</evidence>
<keyword evidence="3" id="KW-0597">Phosphoprotein</keyword>
<reference evidence="6" key="1">
    <citation type="journal article" date="2013" name="Proc. Natl. Acad. Sci. U.S.A.">
        <title>Mapping gene clusters within arrayed metagenomic libraries to expand the structural diversity of biomedically relevant natural products.</title>
        <authorList>
            <person name="Owen J.G."/>
            <person name="Reddy B.V."/>
            <person name="Ternei M.A."/>
            <person name="Charlop-Powers Z."/>
            <person name="Calle P.Y."/>
            <person name="Kim J.H."/>
            <person name="Brady S.F."/>
        </authorList>
    </citation>
    <scope>NUCLEOTIDE SEQUENCE</scope>
</reference>
<dbReference type="GO" id="GO:0044550">
    <property type="term" value="P:secondary metabolite biosynthetic process"/>
    <property type="evidence" value="ECO:0007669"/>
    <property type="project" value="TreeGrafter"/>
</dbReference>
<dbReference type="CDD" id="cd02142">
    <property type="entry name" value="McbC_SagB-like_oxidoreductase"/>
    <property type="match status" value="1"/>
</dbReference>
<dbReference type="InterPro" id="IPR020806">
    <property type="entry name" value="PKS_PP-bd"/>
</dbReference>
<keyword evidence="2" id="KW-0596">Phosphopantetheine</keyword>
<dbReference type="InterPro" id="IPR000415">
    <property type="entry name" value="Nitroreductase-like"/>
</dbReference>
<dbReference type="InterPro" id="IPR009081">
    <property type="entry name" value="PP-bd_ACP"/>
</dbReference>
<evidence type="ECO:0000259" key="5">
    <source>
        <dbReference type="PROSITE" id="PS50075"/>
    </source>
</evidence>
<dbReference type="Pfam" id="PF00550">
    <property type="entry name" value="PP-binding"/>
    <property type="match status" value="1"/>
</dbReference>
<dbReference type="SUPFAM" id="SSF55469">
    <property type="entry name" value="FMN-dependent nitroreductase-like"/>
    <property type="match status" value="1"/>
</dbReference>
<dbReference type="InterPro" id="IPR042099">
    <property type="entry name" value="ANL_N_sf"/>
</dbReference>
<dbReference type="PROSITE" id="PS50075">
    <property type="entry name" value="CARRIER"/>
    <property type="match status" value="1"/>
</dbReference>
<dbReference type="InterPro" id="IPR029479">
    <property type="entry name" value="Nitroreductase"/>
</dbReference>
<dbReference type="GO" id="GO:0016491">
    <property type="term" value="F:oxidoreductase activity"/>
    <property type="evidence" value="ECO:0007669"/>
    <property type="project" value="InterPro"/>
</dbReference>
<dbReference type="Pfam" id="PF13193">
    <property type="entry name" value="AMP-binding_C"/>
    <property type="match status" value="1"/>
</dbReference>
<dbReference type="NCBIfam" id="TIGR03605">
    <property type="entry name" value="antibiot_sagB"/>
    <property type="match status" value="1"/>
</dbReference>
<dbReference type="InterPro" id="IPR045851">
    <property type="entry name" value="AMP-bd_C_sf"/>
</dbReference>